<comment type="caution">
    <text evidence="8">The sequence shown here is derived from an EMBL/GenBank/DDBJ whole genome shotgun (WGS) entry which is preliminary data.</text>
</comment>
<dbReference type="EMBL" id="BAABEX010000012">
    <property type="protein sequence ID" value="GAA4424583.1"/>
    <property type="molecule type" value="Genomic_DNA"/>
</dbReference>
<feature type="domain" description="Tyr recombinase" evidence="6">
    <location>
        <begin position="158"/>
        <end position="341"/>
    </location>
</feature>
<dbReference type="Gene3D" id="1.10.150.130">
    <property type="match status" value="1"/>
</dbReference>
<dbReference type="InterPro" id="IPR013762">
    <property type="entry name" value="Integrase-like_cat_sf"/>
</dbReference>
<organism evidence="8 9">
    <name type="scientific">Acidovorax lacteus</name>
    <dbReference type="NCBI Taxonomy" id="1924988"/>
    <lineage>
        <taxon>Bacteria</taxon>
        <taxon>Pseudomonadati</taxon>
        <taxon>Pseudomonadota</taxon>
        <taxon>Betaproteobacteria</taxon>
        <taxon>Burkholderiales</taxon>
        <taxon>Comamonadaceae</taxon>
        <taxon>Acidovorax</taxon>
    </lineage>
</organism>
<evidence type="ECO:0000313" key="9">
    <source>
        <dbReference type="Proteomes" id="UP001501788"/>
    </source>
</evidence>
<keyword evidence="9" id="KW-1185">Reference proteome</keyword>
<dbReference type="InterPro" id="IPR044068">
    <property type="entry name" value="CB"/>
</dbReference>
<feature type="domain" description="Core-binding (CB)" evidence="7">
    <location>
        <begin position="58"/>
        <end position="136"/>
    </location>
</feature>
<proteinExistence type="inferred from homology"/>
<name>A0ABP8L7X9_9BURK</name>
<dbReference type="PROSITE" id="PS51898">
    <property type="entry name" value="TYR_RECOMBINASE"/>
    <property type="match status" value="1"/>
</dbReference>
<evidence type="ECO:0000256" key="2">
    <source>
        <dbReference type="ARBA" id="ARBA00022908"/>
    </source>
</evidence>
<protein>
    <recommendedName>
        <fullName evidence="10">Integrase</fullName>
    </recommendedName>
</protein>
<evidence type="ECO:0000256" key="4">
    <source>
        <dbReference type="ARBA" id="ARBA00023172"/>
    </source>
</evidence>
<evidence type="ECO:0008006" key="10">
    <source>
        <dbReference type="Google" id="ProtNLM"/>
    </source>
</evidence>
<dbReference type="PANTHER" id="PTHR30349:SF41">
    <property type="entry name" value="INTEGRASE_RECOMBINASE PROTEIN MJ0367-RELATED"/>
    <property type="match status" value="1"/>
</dbReference>
<dbReference type="InterPro" id="IPR002104">
    <property type="entry name" value="Integrase_catalytic"/>
</dbReference>
<evidence type="ECO:0000259" key="6">
    <source>
        <dbReference type="PROSITE" id="PS51898"/>
    </source>
</evidence>
<dbReference type="InterPro" id="IPR010998">
    <property type="entry name" value="Integrase_recombinase_N"/>
</dbReference>
<evidence type="ECO:0000259" key="7">
    <source>
        <dbReference type="PROSITE" id="PS51900"/>
    </source>
</evidence>
<keyword evidence="3 5" id="KW-0238">DNA-binding</keyword>
<dbReference type="SUPFAM" id="SSF56349">
    <property type="entry name" value="DNA breaking-rejoining enzymes"/>
    <property type="match status" value="1"/>
</dbReference>
<keyword evidence="2" id="KW-0229">DNA integration</keyword>
<dbReference type="Proteomes" id="UP001501788">
    <property type="component" value="Unassembled WGS sequence"/>
</dbReference>
<sequence>MKKRSDLPKRVFIKNGAFWHVRAEGTKRKWTRLCAARDGLPAMYRALADLESQDLLDDSMPKLIGDWLRDVGSTHSKKTQANDAYQTRVIGEGFAEFRASQVRAPHVVEFLKDFRDKPRTHNAYRSMLRELMRYAEERGFREPGTNPVDSLRTMTTKARRRYITDSELRRIKVGICYGKDGKRTPSGPMICCLVEMAYLTGQRASDLLSMEWSEIGKDGIRFQPGKTLASTGVEVLIGWTPRLERLVARLKAFKHSNVRYVFCKQDGQRYTYSGAVTAWKRGLKRAGIPDTQFRDLRAKALTDVDAKRGIMDAQRMGAHSTQAQTAEYVRHKTAIKTKATK</sequence>
<dbReference type="Pfam" id="PF00589">
    <property type="entry name" value="Phage_integrase"/>
    <property type="match status" value="1"/>
</dbReference>
<dbReference type="RefSeq" id="WP_345063722.1">
    <property type="nucleotide sequence ID" value="NZ_BAABEX010000012.1"/>
</dbReference>
<dbReference type="Gene3D" id="1.10.443.10">
    <property type="entry name" value="Intergrase catalytic core"/>
    <property type="match status" value="1"/>
</dbReference>
<evidence type="ECO:0000313" key="8">
    <source>
        <dbReference type="EMBL" id="GAA4424583.1"/>
    </source>
</evidence>
<gene>
    <name evidence="8" type="ORF">GCM10023090_18330</name>
</gene>
<reference evidence="9" key="1">
    <citation type="journal article" date="2019" name="Int. J. Syst. Evol. Microbiol.">
        <title>The Global Catalogue of Microorganisms (GCM) 10K type strain sequencing project: providing services to taxonomists for standard genome sequencing and annotation.</title>
        <authorList>
            <consortium name="The Broad Institute Genomics Platform"/>
            <consortium name="The Broad Institute Genome Sequencing Center for Infectious Disease"/>
            <person name="Wu L."/>
            <person name="Ma J."/>
        </authorList>
    </citation>
    <scope>NUCLEOTIDE SEQUENCE [LARGE SCALE GENOMIC DNA]</scope>
    <source>
        <strain evidence="9">JCM 31890</strain>
    </source>
</reference>
<comment type="similarity">
    <text evidence="1">Belongs to the 'phage' integrase family.</text>
</comment>
<dbReference type="PROSITE" id="PS51900">
    <property type="entry name" value="CB"/>
    <property type="match status" value="1"/>
</dbReference>
<dbReference type="InterPro" id="IPR011010">
    <property type="entry name" value="DNA_brk_join_enz"/>
</dbReference>
<keyword evidence="4" id="KW-0233">DNA recombination</keyword>
<accession>A0ABP8L7X9</accession>
<dbReference type="PANTHER" id="PTHR30349">
    <property type="entry name" value="PHAGE INTEGRASE-RELATED"/>
    <property type="match status" value="1"/>
</dbReference>
<evidence type="ECO:0000256" key="5">
    <source>
        <dbReference type="PROSITE-ProRule" id="PRU01248"/>
    </source>
</evidence>
<evidence type="ECO:0000256" key="3">
    <source>
        <dbReference type="ARBA" id="ARBA00023125"/>
    </source>
</evidence>
<evidence type="ECO:0000256" key="1">
    <source>
        <dbReference type="ARBA" id="ARBA00008857"/>
    </source>
</evidence>
<dbReference type="InterPro" id="IPR050090">
    <property type="entry name" value="Tyrosine_recombinase_XerCD"/>
</dbReference>